<accession>A0A0D2IZN9</accession>
<dbReference type="RefSeq" id="XP_013276012.1">
    <property type="nucleotide sequence ID" value="XM_013420558.1"/>
</dbReference>
<dbReference type="OrthoDB" id="74360at2759"/>
<organism evidence="2 3">
    <name type="scientific">Rhinocladiella mackenziei CBS 650.93</name>
    <dbReference type="NCBI Taxonomy" id="1442369"/>
    <lineage>
        <taxon>Eukaryota</taxon>
        <taxon>Fungi</taxon>
        <taxon>Dikarya</taxon>
        <taxon>Ascomycota</taxon>
        <taxon>Pezizomycotina</taxon>
        <taxon>Eurotiomycetes</taxon>
        <taxon>Chaetothyriomycetidae</taxon>
        <taxon>Chaetothyriales</taxon>
        <taxon>Herpotrichiellaceae</taxon>
        <taxon>Rhinocladiella</taxon>
    </lineage>
</organism>
<sequence length="89" mass="9722">MATPCGSASLQPDLTASALPNEVPHENEWYRQDFEGYQISETTLYTRRPVKLVCVGAGTSGLQIANKAEVIFKDVEVVIYEKNDDSGGT</sequence>
<evidence type="ECO:0008006" key="4">
    <source>
        <dbReference type="Google" id="ProtNLM"/>
    </source>
</evidence>
<dbReference type="HOGENOM" id="CLU_2455969_0_0_1"/>
<dbReference type="InterPro" id="IPR036188">
    <property type="entry name" value="FAD/NAD-bd_sf"/>
</dbReference>
<feature type="compositionally biased region" description="Polar residues" evidence="1">
    <location>
        <begin position="1"/>
        <end position="14"/>
    </location>
</feature>
<keyword evidence="3" id="KW-1185">Reference proteome</keyword>
<evidence type="ECO:0000256" key="1">
    <source>
        <dbReference type="SAM" id="MobiDB-lite"/>
    </source>
</evidence>
<dbReference type="Proteomes" id="UP000053617">
    <property type="component" value="Unassembled WGS sequence"/>
</dbReference>
<evidence type="ECO:0000313" key="2">
    <source>
        <dbReference type="EMBL" id="KIX08876.1"/>
    </source>
</evidence>
<dbReference type="EMBL" id="KN847476">
    <property type="protein sequence ID" value="KIX08876.1"/>
    <property type="molecule type" value="Genomic_DNA"/>
</dbReference>
<dbReference type="Gene3D" id="3.50.50.60">
    <property type="entry name" value="FAD/NAD(P)-binding domain"/>
    <property type="match status" value="1"/>
</dbReference>
<evidence type="ECO:0000313" key="3">
    <source>
        <dbReference type="Proteomes" id="UP000053617"/>
    </source>
</evidence>
<dbReference type="VEuPathDB" id="FungiDB:Z518_03533"/>
<proteinExistence type="predicted"/>
<dbReference type="GeneID" id="25291604"/>
<name>A0A0D2IZN9_9EURO</name>
<dbReference type="AlphaFoldDB" id="A0A0D2IZN9"/>
<gene>
    <name evidence="2" type="ORF">Z518_03533</name>
</gene>
<reference evidence="2 3" key="1">
    <citation type="submission" date="2015-01" db="EMBL/GenBank/DDBJ databases">
        <title>The Genome Sequence of Rhinocladiella mackenzie CBS 650.93.</title>
        <authorList>
            <consortium name="The Broad Institute Genomics Platform"/>
            <person name="Cuomo C."/>
            <person name="de Hoog S."/>
            <person name="Gorbushina A."/>
            <person name="Stielow B."/>
            <person name="Teixiera M."/>
            <person name="Abouelleil A."/>
            <person name="Chapman S.B."/>
            <person name="Priest M."/>
            <person name="Young S.K."/>
            <person name="Wortman J."/>
            <person name="Nusbaum C."/>
            <person name="Birren B."/>
        </authorList>
    </citation>
    <scope>NUCLEOTIDE SEQUENCE [LARGE SCALE GENOMIC DNA]</scope>
    <source>
        <strain evidence="2 3">CBS 650.93</strain>
    </source>
</reference>
<protein>
    <recommendedName>
        <fullName evidence="4">Flavin-containing monooxygenase</fullName>
    </recommendedName>
</protein>
<feature type="region of interest" description="Disordered" evidence="1">
    <location>
        <begin position="1"/>
        <end position="21"/>
    </location>
</feature>